<dbReference type="RefSeq" id="WP_176975129.1">
    <property type="nucleotide sequence ID" value="NZ_JABZEO010000002.1"/>
</dbReference>
<gene>
    <name evidence="1" type="ORF">HW932_03635</name>
</gene>
<proteinExistence type="predicted"/>
<protein>
    <submittedName>
        <fullName evidence="1">Uncharacterized protein</fullName>
    </submittedName>
</protein>
<dbReference type="EMBL" id="JABZEO010000002">
    <property type="protein sequence ID" value="NVZ08347.1"/>
    <property type="molecule type" value="Genomic_DNA"/>
</dbReference>
<accession>A0A850RAS5</accession>
<evidence type="ECO:0000313" key="2">
    <source>
        <dbReference type="Proteomes" id="UP000592294"/>
    </source>
</evidence>
<dbReference type="AlphaFoldDB" id="A0A850RAS5"/>
<reference evidence="1 2" key="1">
    <citation type="submission" date="2020-06" db="EMBL/GenBank/DDBJ databases">
        <title>Whole-genome sequence of Allochromatium humboldtianum DSM 21881, type strain.</title>
        <authorList>
            <person name="Kyndt J.A."/>
            <person name="Meyer T.E."/>
        </authorList>
    </citation>
    <scope>NUCLEOTIDE SEQUENCE [LARGE SCALE GENOMIC DNA]</scope>
    <source>
        <strain evidence="1 2">DSM 21881</strain>
    </source>
</reference>
<dbReference type="Proteomes" id="UP000592294">
    <property type="component" value="Unassembled WGS sequence"/>
</dbReference>
<name>A0A850RAS5_9GAMM</name>
<keyword evidence="2" id="KW-1185">Reference proteome</keyword>
<comment type="caution">
    <text evidence="1">The sequence shown here is derived from an EMBL/GenBank/DDBJ whole genome shotgun (WGS) entry which is preliminary data.</text>
</comment>
<organism evidence="1 2">
    <name type="scientific">Allochromatium humboldtianum</name>
    <dbReference type="NCBI Taxonomy" id="504901"/>
    <lineage>
        <taxon>Bacteria</taxon>
        <taxon>Pseudomonadati</taxon>
        <taxon>Pseudomonadota</taxon>
        <taxon>Gammaproteobacteria</taxon>
        <taxon>Chromatiales</taxon>
        <taxon>Chromatiaceae</taxon>
        <taxon>Allochromatium</taxon>
    </lineage>
</organism>
<sequence>MEYLVELAEAGGLSVPVPTPRLRQLNPYAVVFRYESSQREWVNETEAANMVEVLYRWAQETISAHDAI</sequence>
<evidence type="ECO:0000313" key="1">
    <source>
        <dbReference type="EMBL" id="NVZ08347.1"/>
    </source>
</evidence>